<evidence type="ECO:0000313" key="3">
    <source>
        <dbReference type="Proteomes" id="UP001596013"/>
    </source>
</evidence>
<dbReference type="Gene3D" id="2.160.20.10">
    <property type="entry name" value="Single-stranded right-handed beta-helix, Pectin lyase-like"/>
    <property type="match status" value="1"/>
</dbReference>
<accession>A0ABW0JM47</accession>
<organism evidence="2 3">
    <name type="scientific">Rhodanobacter umsongensis</name>
    <dbReference type="NCBI Taxonomy" id="633153"/>
    <lineage>
        <taxon>Bacteria</taxon>
        <taxon>Pseudomonadati</taxon>
        <taxon>Pseudomonadota</taxon>
        <taxon>Gammaproteobacteria</taxon>
        <taxon>Lysobacterales</taxon>
        <taxon>Rhodanobacteraceae</taxon>
        <taxon>Rhodanobacter</taxon>
    </lineage>
</organism>
<dbReference type="Proteomes" id="UP001596013">
    <property type="component" value="Unassembled WGS sequence"/>
</dbReference>
<dbReference type="Pfam" id="PF12708">
    <property type="entry name" value="Pect-lyase_RHGA_epim"/>
    <property type="match status" value="1"/>
</dbReference>
<dbReference type="GO" id="GO:0016787">
    <property type="term" value="F:hydrolase activity"/>
    <property type="evidence" value="ECO:0007669"/>
    <property type="project" value="UniProtKB-KW"/>
</dbReference>
<dbReference type="InterPro" id="IPR024535">
    <property type="entry name" value="RHGA/B-epi-like_pectate_lyase"/>
</dbReference>
<feature type="domain" description="Rhamnogalacturonase A/B/Epimerase-like pectate lyase" evidence="1">
    <location>
        <begin position="216"/>
        <end position="273"/>
    </location>
</feature>
<keyword evidence="3" id="KW-1185">Reference proteome</keyword>
<reference evidence="3" key="1">
    <citation type="journal article" date="2019" name="Int. J. Syst. Evol. Microbiol.">
        <title>The Global Catalogue of Microorganisms (GCM) 10K type strain sequencing project: providing services to taxonomists for standard genome sequencing and annotation.</title>
        <authorList>
            <consortium name="The Broad Institute Genomics Platform"/>
            <consortium name="The Broad Institute Genome Sequencing Center for Infectious Disease"/>
            <person name="Wu L."/>
            <person name="Ma J."/>
        </authorList>
    </citation>
    <scope>NUCLEOTIDE SEQUENCE [LARGE SCALE GENOMIC DNA]</scope>
    <source>
        <strain evidence="3">JCM 17130</strain>
    </source>
</reference>
<name>A0ABW0JM47_9GAMM</name>
<keyword evidence="2" id="KW-0378">Hydrolase</keyword>
<dbReference type="InterPro" id="IPR011050">
    <property type="entry name" value="Pectin_lyase_fold/virulence"/>
</dbReference>
<dbReference type="EMBL" id="JBHSMK010000005">
    <property type="protein sequence ID" value="MFC5437123.1"/>
    <property type="molecule type" value="Genomic_DNA"/>
</dbReference>
<evidence type="ECO:0000313" key="2">
    <source>
        <dbReference type="EMBL" id="MFC5437123.1"/>
    </source>
</evidence>
<gene>
    <name evidence="2" type="ORF">ACFPME_11175</name>
</gene>
<protein>
    <submittedName>
        <fullName evidence="2">Glycosyl hydrolase family 28-related protein</fullName>
    </submittedName>
</protein>
<sequence length="691" mass="71961">MTVNTATSTATYTGNGVTVTFPVPFYFLANTDLQVLQKVGATGSVNTLALGTDYVLVGAGVEAGGSLTMTVAPAGGGTPDTLYIARNVAAVQETAYPSNSPFPAASHERALDRLTMLVQQIIAKLNFGLFRDPLVATYNADGNTISNVATAVNPTDVPNLLQVQTLVTSAATGIVPSLIATLSALAASAGSALLGFIQSGTGAVARTVQAKLRDTVNVLDYGAIGDGVTDDGPAFQAAINALPNGGIVRVLPGQYAWATKVVANSGVLLQSDTMYDNSPSTNGSGANTPLILWTGAVDDFGVMFTIKPATVGNCIFGGGTRGIAWNGNGNIGYAVRFDNCRNTKFEGRVGQVRHAGVDLCSDSGSAAVFSEHNIVERMDFIWGSTVACQNAHGLSIRGNGSTAPATQHFIGPVTGLLYNGFMVIMQEADNCQFEFISGTRQAGGTGGTLKVLNVGAQPANNNTFKWLGGYTAWDNGLFGNHVLHYSAEGGSIAQLAGTSSWMGSLVDYTNGKEHRSHFFKLRKKISINSADWVADTNTSTLQLSSQWLGRTWPDAVSSAMTAILSPDYDCEAGQITGIELRVSTNGTSGGNLSFQVQASNAADGNKSSVVTPLVSQTYTVTAPAQYTIAAYTMTFTTPLTVAAGDNLLLRIIRNGATDTNTDACLLLSARVLFVGSGPVTGGSGPWYIPQW</sequence>
<dbReference type="SUPFAM" id="SSF51126">
    <property type="entry name" value="Pectin lyase-like"/>
    <property type="match status" value="1"/>
</dbReference>
<dbReference type="InterPro" id="IPR012334">
    <property type="entry name" value="Pectin_lyas_fold"/>
</dbReference>
<proteinExistence type="predicted"/>
<evidence type="ECO:0000259" key="1">
    <source>
        <dbReference type="Pfam" id="PF12708"/>
    </source>
</evidence>
<dbReference type="RefSeq" id="WP_377305214.1">
    <property type="nucleotide sequence ID" value="NZ_JBHSMK010000005.1"/>
</dbReference>
<comment type="caution">
    <text evidence="2">The sequence shown here is derived from an EMBL/GenBank/DDBJ whole genome shotgun (WGS) entry which is preliminary data.</text>
</comment>